<protein>
    <submittedName>
        <fullName evidence="1">Uncharacterized protein</fullName>
    </submittedName>
</protein>
<evidence type="ECO:0000313" key="1">
    <source>
        <dbReference type="EMBL" id="EKC23217.1"/>
    </source>
</evidence>
<dbReference type="InParanoid" id="K1PH20"/>
<sequence>MEFTSSTNRGRTTLEKRFILMDSERRFKKACDQIVQLNYKMSDLQSRYSTAKTENQRSFRYRLRLRLSVVEGIRNMYYDYAHHKAKIVADLRREMFGEDVQIISDEMSDSGSDEES</sequence>
<dbReference type="AlphaFoldDB" id="K1PH20"/>
<proteinExistence type="predicted"/>
<gene>
    <name evidence="1" type="ORF">CGI_10012218</name>
</gene>
<name>K1PH20_MAGGI</name>
<organism evidence="1">
    <name type="scientific">Magallana gigas</name>
    <name type="common">Pacific oyster</name>
    <name type="synonym">Crassostrea gigas</name>
    <dbReference type="NCBI Taxonomy" id="29159"/>
    <lineage>
        <taxon>Eukaryota</taxon>
        <taxon>Metazoa</taxon>
        <taxon>Spiralia</taxon>
        <taxon>Lophotrochozoa</taxon>
        <taxon>Mollusca</taxon>
        <taxon>Bivalvia</taxon>
        <taxon>Autobranchia</taxon>
        <taxon>Pteriomorphia</taxon>
        <taxon>Ostreida</taxon>
        <taxon>Ostreoidea</taxon>
        <taxon>Ostreidae</taxon>
        <taxon>Magallana</taxon>
    </lineage>
</organism>
<accession>K1PH20</accession>
<dbReference type="HOGENOM" id="CLU_2266306_0_0_1"/>
<reference evidence="1" key="1">
    <citation type="journal article" date="2012" name="Nature">
        <title>The oyster genome reveals stress adaptation and complexity of shell formation.</title>
        <authorList>
            <person name="Zhang G."/>
            <person name="Fang X."/>
            <person name="Guo X."/>
            <person name="Li L."/>
            <person name="Luo R."/>
            <person name="Xu F."/>
            <person name="Yang P."/>
            <person name="Zhang L."/>
            <person name="Wang X."/>
            <person name="Qi H."/>
            <person name="Xiong Z."/>
            <person name="Que H."/>
            <person name="Xie Y."/>
            <person name="Holland P.W."/>
            <person name="Paps J."/>
            <person name="Zhu Y."/>
            <person name="Wu F."/>
            <person name="Chen Y."/>
            <person name="Wang J."/>
            <person name="Peng C."/>
            <person name="Meng J."/>
            <person name="Yang L."/>
            <person name="Liu J."/>
            <person name="Wen B."/>
            <person name="Zhang N."/>
            <person name="Huang Z."/>
            <person name="Zhu Q."/>
            <person name="Feng Y."/>
            <person name="Mount A."/>
            <person name="Hedgecock D."/>
            <person name="Xu Z."/>
            <person name="Liu Y."/>
            <person name="Domazet-Loso T."/>
            <person name="Du Y."/>
            <person name="Sun X."/>
            <person name="Zhang S."/>
            <person name="Liu B."/>
            <person name="Cheng P."/>
            <person name="Jiang X."/>
            <person name="Li J."/>
            <person name="Fan D."/>
            <person name="Wang W."/>
            <person name="Fu W."/>
            <person name="Wang T."/>
            <person name="Wang B."/>
            <person name="Zhang J."/>
            <person name="Peng Z."/>
            <person name="Li Y."/>
            <person name="Li N."/>
            <person name="Wang J."/>
            <person name="Chen M."/>
            <person name="He Y."/>
            <person name="Tan F."/>
            <person name="Song X."/>
            <person name="Zheng Q."/>
            <person name="Huang R."/>
            <person name="Yang H."/>
            <person name="Du X."/>
            <person name="Chen L."/>
            <person name="Yang M."/>
            <person name="Gaffney P.M."/>
            <person name="Wang S."/>
            <person name="Luo L."/>
            <person name="She Z."/>
            <person name="Ming Y."/>
            <person name="Huang W."/>
            <person name="Zhang S."/>
            <person name="Huang B."/>
            <person name="Zhang Y."/>
            <person name="Qu T."/>
            <person name="Ni P."/>
            <person name="Miao G."/>
            <person name="Wang J."/>
            <person name="Wang Q."/>
            <person name="Steinberg C.E."/>
            <person name="Wang H."/>
            <person name="Li N."/>
            <person name="Qian L."/>
            <person name="Zhang G."/>
            <person name="Li Y."/>
            <person name="Yang H."/>
            <person name="Liu X."/>
            <person name="Wang J."/>
            <person name="Yin Y."/>
            <person name="Wang J."/>
        </authorList>
    </citation>
    <scope>NUCLEOTIDE SEQUENCE [LARGE SCALE GENOMIC DNA]</scope>
    <source>
        <strain evidence="1">05x7-T-G4-1.051#20</strain>
    </source>
</reference>
<dbReference type="EMBL" id="JH818727">
    <property type="protein sequence ID" value="EKC23217.1"/>
    <property type="molecule type" value="Genomic_DNA"/>
</dbReference>